<dbReference type="VEuPathDB" id="VectorBase:ISCI020097"/>
<evidence type="ECO:0000313" key="2">
    <source>
        <dbReference type="EnsemblMetazoa" id="ISCW020097-PA"/>
    </source>
</evidence>
<keyword evidence="3" id="KW-1185">Reference proteome</keyword>
<evidence type="ECO:0000313" key="3">
    <source>
        <dbReference type="Proteomes" id="UP000001555"/>
    </source>
</evidence>
<protein>
    <submittedName>
        <fullName evidence="1 2">Uncharacterized protein</fullName>
    </submittedName>
</protein>
<dbReference type="VEuPathDB" id="VectorBase:ISCW020097"/>
<dbReference type="AlphaFoldDB" id="B7PZI1"/>
<gene>
    <name evidence="1" type="ORF">IscW_ISCW020097</name>
</gene>
<dbReference type="EnsemblMetazoa" id="ISCW020097-RA">
    <property type="protein sequence ID" value="ISCW020097-PA"/>
    <property type="gene ID" value="ISCW020097"/>
</dbReference>
<organism>
    <name type="scientific">Ixodes scapularis</name>
    <name type="common">Black-legged tick</name>
    <name type="synonym">Deer tick</name>
    <dbReference type="NCBI Taxonomy" id="6945"/>
    <lineage>
        <taxon>Eukaryota</taxon>
        <taxon>Metazoa</taxon>
        <taxon>Ecdysozoa</taxon>
        <taxon>Arthropoda</taxon>
        <taxon>Chelicerata</taxon>
        <taxon>Arachnida</taxon>
        <taxon>Acari</taxon>
        <taxon>Parasitiformes</taxon>
        <taxon>Ixodida</taxon>
        <taxon>Ixodoidea</taxon>
        <taxon>Ixodidae</taxon>
        <taxon>Ixodinae</taxon>
        <taxon>Ixodes</taxon>
    </lineage>
</organism>
<proteinExistence type="predicted"/>
<dbReference type="EMBL" id="ABJB010257033">
    <property type="status" value="NOT_ANNOTATED_CDS"/>
    <property type="molecule type" value="Genomic_DNA"/>
</dbReference>
<name>B7PZI1_IXOSC</name>
<reference evidence="2" key="2">
    <citation type="submission" date="2020-05" db="UniProtKB">
        <authorList>
            <consortium name="EnsemblMetazoa"/>
        </authorList>
    </citation>
    <scope>IDENTIFICATION</scope>
    <source>
        <strain evidence="2">wikel</strain>
    </source>
</reference>
<dbReference type="EMBL" id="DS825938">
    <property type="protein sequence ID" value="EEC12003.1"/>
    <property type="molecule type" value="Genomic_DNA"/>
</dbReference>
<evidence type="ECO:0000313" key="1">
    <source>
        <dbReference type="EMBL" id="EEC12003.1"/>
    </source>
</evidence>
<dbReference type="PaxDb" id="6945-B7PZI1"/>
<dbReference type="Proteomes" id="UP000001555">
    <property type="component" value="Unassembled WGS sequence"/>
</dbReference>
<dbReference type="HOGENOM" id="CLU_2212829_0_0_1"/>
<reference evidence="1 3" key="1">
    <citation type="submission" date="2008-03" db="EMBL/GenBank/DDBJ databases">
        <title>Annotation of Ixodes scapularis.</title>
        <authorList>
            <consortium name="Ixodes scapularis Genome Project Consortium"/>
            <person name="Caler E."/>
            <person name="Hannick L.I."/>
            <person name="Bidwell S."/>
            <person name="Joardar V."/>
            <person name="Thiagarajan M."/>
            <person name="Amedeo P."/>
            <person name="Galinsky K.J."/>
            <person name="Schobel S."/>
            <person name="Inman J."/>
            <person name="Hostetler J."/>
            <person name="Miller J."/>
            <person name="Hammond M."/>
            <person name="Megy K."/>
            <person name="Lawson D."/>
            <person name="Kodira C."/>
            <person name="Sutton G."/>
            <person name="Meyer J."/>
            <person name="Hill C.A."/>
            <person name="Birren B."/>
            <person name="Nene V."/>
            <person name="Collins F."/>
            <person name="Alarcon-Chaidez F."/>
            <person name="Wikel S."/>
            <person name="Strausberg R."/>
        </authorList>
    </citation>
    <scope>NUCLEOTIDE SEQUENCE [LARGE SCALE GENOMIC DNA]</scope>
    <source>
        <strain evidence="3">Wikel</strain>
        <strain evidence="1">Wikel colony</strain>
    </source>
</reference>
<accession>B7PZI1</accession>
<dbReference type="InParanoid" id="B7PZI1"/>
<sequence length="107" mass="12060">MKRGSRRRGSQLGIRRGFPVVGEPAGPVAHAMSSIDRVLPLLGYKLDRKLGDFYARFCEDRWPANTGTSSWSPNTRVLDSLRRRKFGRLVCKPDMQGALVMHSRLSC</sequence>